<dbReference type="RefSeq" id="WP_345678507.1">
    <property type="nucleotide sequence ID" value="NZ_BAABHS010000022.1"/>
</dbReference>
<proteinExistence type="predicted"/>
<sequence length="155" mass="16389">MPGIDECLDEVMALPGARGAAVVEWISGLALGAVGASPNDDHEVTAAETAEIARLASEYAAFAHDPASPAAPFSPYADFADDAPLPPGADGDTVRIGTPVEDIIVTTRTGHHLLHFVDTPFDSGVFLHLWLDRADGNLALARLRLRDLAERLALR</sequence>
<dbReference type="Gene3D" id="3.30.450.30">
    <property type="entry name" value="Dynein light chain 2a, cytoplasmic"/>
    <property type="match status" value="1"/>
</dbReference>
<gene>
    <name evidence="1" type="ORF">GCM10023205_56270</name>
</gene>
<accession>A0ABP9HX46</accession>
<comment type="caution">
    <text evidence="1">The sequence shown here is derived from an EMBL/GenBank/DDBJ whole genome shotgun (WGS) entry which is preliminary data.</text>
</comment>
<name>A0ABP9HX46_9ACTN</name>
<reference evidence="2" key="1">
    <citation type="journal article" date="2019" name="Int. J. Syst. Evol. Microbiol.">
        <title>The Global Catalogue of Microorganisms (GCM) 10K type strain sequencing project: providing services to taxonomists for standard genome sequencing and annotation.</title>
        <authorList>
            <consortium name="The Broad Institute Genomics Platform"/>
            <consortium name="The Broad Institute Genome Sequencing Center for Infectious Disease"/>
            <person name="Wu L."/>
            <person name="Ma J."/>
        </authorList>
    </citation>
    <scope>NUCLEOTIDE SEQUENCE [LARGE SCALE GENOMIC DNA]</scope>
    <source>
        <strain evidence="2">JCM 17986</strain>
    </source>
</reference>
<keyword evidence="2" id="KW-1185">Reference proteome</keyword>
<protein>
    <submittedName>
        <fullName evidence="1">Uncharacterized protein</fullName>
    </submittedName>
</protein>
<dbReference type="Proteomes" id="UP001500466">
    <property type="component" value="Unassembled WGS sequence"/>
</dbReference>
<evidence type="ECO:0000313" key="2">
    <source>
        <dbReference type="Proteomes" id="UP001500466"/>
    </source>
</evidence>
<organism evidence="1 2">
    <name type="scientific">Yinghuangia aomiensis</name>
    <dbReference type="NCBI Taxonomy" id="676205"/>
    <lineage>
        <taxon>Bacteria</taxon>
        <taxon>Bacillati</taxon>
        <taxon>Actinomycetota</taxon>
        <taxon>Actinomycetes</taxon>
        <taxon>Kitasatosporales</taxon>
        <taxon>Streptomycetaceae</taxon>
        <taxon>Yinghuangia</taxon>
    </lineage>
</organism>
<evidence type="ECO:0000313" key="1">
    <source>
        <dbReference type="EMBL" id="GAA4980097.1"/>
    </source>
</evidence>
<dbReference type="EMBL" id="BAABHS010000022">
    <property type="protein sequence ID" value="GAA4980097.1"/>
    <property type="molecule type" value="Genomic_DNA"/>
</dbReference>